<keyword evidence="3" id="KW-0677">Repeat</keyword>
<feature type="binding site" evidence="8">
    <location>
        <position position="8"/>
    </location>
    <ligand>
        <name>Zn(2+)</name>
        <dbReference type="ChEBI" id="CHEBI:29105"/>
    </ligand>
</feature>
<proteinExistence type="predicted"/>
<accession>B4NKU8</accession>
<evidence type="ECO:0000256" key="8">
    <source>
        <dbReference type="PROSITE-ProRule" id="PRU01263"/>
    </source>
</evidence>
<feature type="domain" description="C2H2-type" evidence="9">
    <location>
        <begin position="242"/>
        <end position="269"/>
    </location>
</feature>
<dbReference type="PANTHER" id="PTHR23226:SF416">
    <property type="entry name" value="FI01424P"/>
    <property type="match status" value="1"/>
</dbReference>
<dbReference type="AlphaFoldDB" id="B4NKU8"/>
<comment type="subcellular location">
    <subcellularLocation>
        <location evidence="1">Nucleus</location>
    </subcellularLocation>
</comment>
<keyword evidence="12" id="KW-1185">Reference proteome</keyword>
<dbReference type="Gene3D" id="3.30.160.60">
    <property type="entry name" value="Classic Zinc Finger"/>
    <property type="match status" value="3"/>
</dbReference>
<evidence type="ECO:0000313" key="11">
    <source>
        <dbReference type="EMBL" id="EDW84159.1"/>
    </source>
</evidence>
<feature type="domain" description="C2H2-type" evidence="9">
    <location>
        <begin position="214"/>
        <end position="241"/>
    </location>
</feature>
<dbReference type="Proteomes" id="UP000007798">
    <property type="component" value="Unassembled WGS sequence"/>
</dbReference>
<dbReference type="PANTHER" id="PTHR23226">
    <property type="entry name" value="ZINC FINGER AND SCAN DOMAIN-CONTAINING"/>
    <property type="match status" value="1"/>
</dbReference>
<dbReference type="KEGG" id="dwi:6650274"/>
<dbReference type="SMART" id="SM00868">
    <property type="entry name" value="zf-AD"/>
    <property type="match status" value="1"/>
</dbReference>
<keyword evidence="2 8" id="KW-0479">Metal-binding</keyword>
<dbReference type="SUPFAM" id="SSF57667">
    <property type="entry name" value="beta-beta-alpha zinc fingers"/>
    <property type="match status" value="3"/>
</dbReference>
<organism evidence="11 12">
    <name type="scientific">Drosophila willistoni</name>
    <name type="common">Fruit fly</name>
    <dbReference type="NCBI Taxonomy" id="7260"/>
    <lineage>
        <taxon>Eukaryota</taxon>
        <taxon>Metazoa</taxon>
        <taxon>Ecdysozoa</taxon>
        <taxon>Arthropoda</taxon>
        <taxon>Hexapoda</taxon>
        <taxon>Insecta</taxon>
        <taxon>Pterygota</taxon>
        <taxon>Neoptera</taxon>
        <taxon>Endopterygota</taxon>
        <taxon>Diptera</taxon>
        <taxon>Brachycera</taxon>
        <taxon>Muscomorpha</taxon>
        <taxon>Ephydroidea</taxon>
        <taxon>Drosophilidae</taxon>
        <taxon>Drosophila</taxon>
        <taxon>Sophophora</taxon>
    </lineage>
</organism>
<dbReference type="PhylomeDB" id="B4NKU8"/>
<dbReference type="SMR" id="B4NKU8"/>
<dbReference type="InterPro" id="IPR013087">
    <property type="entry name" value="Znf_C2H2_type"/>
</dbReference>
<dbReference type="GO" id="GO:0000978">
    <property type="term" value="F:RNA polymerase II cis-regulatory region sequence-specific DNA binding"/>
    <property type="evidence" value="ECO:0007669"/>
    <property type="project" value="TreeGrafter"/>
</dbReference>
<feature type="domain" description="ZAD" evidence="10">
    <location>
        <begin position="6"/>
        <end position="81"/>
    </location>
</feature>
<feature type="domain" description="C2H2-type" evidence="9">
    <location>
        <begin position="270"/>
        <end position="294"/>
    </location>
</feature>
<dbReference type="FunCoup" id="B4NKU8">
    <property type="interactions" value="109"/>
</dbReference>
<dbReference type="SMART" id="SM00355">
    <property type="entry name" value="ZnF_C2H2"/>
    <property type="match status" value="5"/>
</dbReference>
<gene>
    <name evidence="11" type="primary">Dwil\GK13987</name>
    <name evidence="11" type="ORF">Dwil_GK13987</name>
</gene>
<reference evidence="11 12" key="1">
    <citation type="journal article" date="2007" name="Nature">
        <title>Evolution of genes and genomes on the Drosophila phylogeny.</title>
        <authorList>
            <consortium name="Drosophila 12 Genomes Consortium"/>
            <person name="Clark A.G."/>
            <person name="Eisen M.B."/>
            <person name="Smith D.R."/>
            <person name="Bergman C.M."/>
            <person name="Oliver B."/>
            <person name="Markow T.A."/>
            <person name="Kaufman T.C."/>
            <person name="Kellis M."/>
            <person name="Gelbart W."/>
            <person name="Iyer V.N."/>
            <person name="Pollard D.A."/>
            <person name="Sackton T.B."/>
            <person name="Larracuente A.M."/>
            <person name="Singh N.D."/>
            <person name="Abad J.P."/>
            <person name="Abt D.N."/>
            <person name="Adryan B."/>
            <person name="Aguade M."/>
            <person name="Akashi H."/>
            <person name="Anderson W.W."/>
            <person name="Aquadro C.F."/>
            <person name="Ardell D.H."/>
            <person name="Arguello R."/>
            <person name="Artieri C.G."/>
            <person name="Barbash D.A."/>
            <person name="Barker D."/>
            <person name="Barsanti P."/>
            <person name="Batterham P."/>
            <person name="Batzoglou S."/>
            <person name="Begun D."/>
            <person name="Bhutkar A."/>
            <person name="Blanco E."/>
            <person name="Bosak S.A."/>
            <person name="Bradley R.K."/>
            <person name="Brand A.D."/>
            <person name="Brent M.R."/>
            <person name="Brooks A.N."/>
            <person name="Brown R.H."/>
            <person name="Butlin R.K."/>
            <person name="Caggese C."/>
            <person name="Calvi B.R."/>
            <person name="Bernardo de Carvalho A."/>
            <person name="Caspi A."/>
            <person name="Castrezana S."/>
            <person name="Celniker S.E."/>
            <person name="Chang J.L."/>
            <person name="Chapple C."/>
            <person name="Chatterji S."/>
            <person name="Chinwalla A."/>
            <person name="Civetta A."/>
            <person name="Clifton S.W."/>
            <person name="Comeron J.M."/>
            <person name="Costello J.C."/>
            <person name="Coyne J.A."/>
            <person name="Daub J."/>
            <person name="David R.G."/>
            <person name="Delcher A.L."/>
            <person name="Delehaunty K."/>
            <person name="Do C.B."/>
            <person name="Ebling H."/>
            <person name="Edwards K."/>
            <person name="Eickbush T."/>
            <person name="Evans J.D."/>
            <person name="Filipski A."/>
            <person name="Findeiss S."/>
            <person name="Freyhult E."/>
            <person name="Fulton L."/>
            <person name="Fulton R."/>
            <person name="Garcia A.C."/>
            <person name="Gardiner A."/>
            <person name="Garfield D.A."/>
            <person name="Garvin B.E."/>
            <person name="Gibson G."/>
            <person name="Gilbert D."/>
            <person name="Gnerre S."/>
            <person name="Godfrey J."/>
            <person name="Good R."/>
            <person name="Gotea V."/>
            <person name="Gravely B."/>
            <person name="Greenberg A.J."/>
            <person name="Griffiths-Jones S."/>
            <person name="Gross S."/>
            <person name="Guigo R."/>
            <person name="Gustafson E.A."/>
            <person name="Haerty W."/>
            <person name="Hahn M.W."/>
            <person name="Halligan D.L."/>
            <person name="Halpern A.L."/>
            <person name="Halter G.M."/>
            <person name="Han M.V."/>
            <person name="Heger A."/>
            <person name="Hillier L."/>
            <person name="Hinrichs A.S."/>
            <person name="Holmes I."/>
            <person name="Hoskins R.A."/>
            <person name="Hubisz M.J."/>
            <person name="Hultmark D."/>
            <person name="Huntley M.A."/>
            <person name="Jaffe D.B."/>
            <person name="Jagadeeshan S."/>
            <person name="Jeck W.R."/>
            <person name="Johnson J."/>
            <person name="Jones C.D."/>
            <person name="Jordan W.C."/>
            <person name="Karpen G.H."/>
            <person name="Kataoka E."/>
            <person name="Keightley P.D."/>
            <person name="Kheradpour P."/>
            <person name="Kirkness E.F."/>
            <person name="Koerich L.B."/>
            <person name="Kristiansen K."/>
            <person name="Kudrna D."/>
            <person name="Kulathinal R.J."/>
            <person name="Kumar S."/>
            <person name="Kwok R."/>
            <person name="Lander E."/>
            <person name="Langley C.H."/>
            <person name="Lapoint R."/>
            <person name="Lazzaro B.P."/>
            <person name="Lee S.J."/>
            <person name="Levesque L."/>
            <person name="Li R."/>
            <person name="Lin C.F."/>
            <person name="Lin M.F."/>
            <person name="Lindblad-Toh K."/>
            <person name="Llopart A."/>
            <person name="Long M."/>
            <person name="Low L."/>
            <person name="Lozovsky E."/>
            <person name="Lu J."/>
            <person name="Luo M."/>
            <person name="Machado C.A."/>
            <person name="Makalowski W."/>
            <person name="Marzo M."/>
            <person name="Matsuda M."/>
            <person name="Matzkin L."/>
            <person name="McAllister B."/>
            <person name="McBride C.S."/>
            <person name="McKernan B."/>
            <person name="McKernan K."/>
            <person name="Mendez-Lago M."/>
            <person name="Minx P."/>
            <person name="Mollenhauer M.U."/>
            <person name="Montooth K."/>
            <person name="Mount S.M."/>
            <person name="Mu X."/>
            <person name="Myers E."/>
            <person name="Negre B."/>
            <person name="Newfeld S."/>
            <person name="Nielsen R."/>
            <person name="Noor M.A."/>
            <person name="O'Grady P."/>
            <person name="Pachter L."/>
            <person name="Papaceit M."/>
            <person name="Parisi M.J."/>
            <person name="Parisi M."/>
            <person name="Parts L."/>
            <person name="Pedersen J.S."/>
            <person name="Pesole G."/>
            <person name="Phillippy A.M."/>
            <person name="Ponting C.P."/>
            <person name="Pop M."/>
            <person name="Porcelli D."/>
            <person name="Powell J.R."/>
            <person name="Prohaska S."/>
            <person name="Pruitt K."/>
            <person name="Puig M."/>
            <person name="Quesneville H."/>
            <person name="Ram K.R."/>
            <person name="Rand D."/>
            <person name="Rasmussen M.D."/>
            <person name="Reed L.K."/>
            <person name="Reenan R."/>
            <person name="Reily A."/>
            <person name="Remington K.A."/>
            <person name="Rieger T.T."/>
            <person name="Ritchie M.G."/>
            <person name="Robin C."/>
            <person name="Rogers Y.H."/>
            <person name="Rohde C."/>
            <person name="Rozas J."/>
            <person name="Rubenfield M.J."/>
            <person name="Ruiz A."/>
            <person name="Russo S."/>
            <person name="Salzberg S.L."/>
            <person name="Sanchez-Gracia A."/>
            <person name="Saranga D.J."/>
            <person name="Sato H."/>
            <person name="Schaeffer S.W."/>
            <person name="Schatz M.C."/>
            <person name="Schlenke T."/>
            <person name="Schwartz R."/>
            <person name="Segarra C."/>
            <person name="Singh R.S."/>
            <person name="Sirot L."/>
            <person name="Sirota M."/>
            <person name="Sisneros N.B."/>
            <person name="Smith C.D."/>
            <person name="Smith T.F."/>
            <person name="Spieth J."/>
            <person name="Stage D.E."/>
            <person name="Stark A."/>
            <person name="Stephan W."/>
            <person name="Strausberg R.L."/>
            <person name="Strempel S."/>
            <person name="Sturgill D."/>
            <person name="Sutton G."/>
            <person name="Sutton G.G."/>
            <person name="Tao W."/>
            <person name="Teichmann S."/>
            <person name="Tobari Y.N."/>
            <person name="Tomimura Y."/>
            <person name="Tsolas J.M."/>
            <person name="Valente V.L."/>
            <person name="Venter E."/>
            <person name="Venter J.C."/>
            <person name="Vicario S."/>
            <person name="Vieira F.G."/>
            <person name="Vilella A.J."/>
            <person name="Villasante A."/>
            <person name="Walenz B."/>
            <person name="Wang J."/>
            <person name="Wasserman M."/>
            <person name="Watts T."/>
            <person name="Wilson D."/>
            <person name="Wilson R.K."/>
            <person name="Wing R.A."/>
            <person name="Wolfner M.F."/>
            <person name="Wong A."/>
            <person name="Wong G.K."/>
            <person name="Wu C.I."/>
            <person name="Wu G."/>
            <person name="Yamamoto D."/>
            <person name="Yang H.P."/>
            <person name="Yang S.P."/>
            <person name="Yorke J.A."/>
            <person name="Yoshida K."/>
            <person name="Zdobnov E."/>
            <person name="Zhang P."/>
            <person name="Zhang Y."/>
            <person name="Zimin A.V."/>
            <person name="Baldwin J."/>
            <person name="Abdouelleil A."/>
            <person name="Abdulkadir J."/>
            <person name="Abebe A."/>
            <person name="Abera B."/>
            <person name="Abreu J."/>
            <person name="Acer S.C."/>
            <person name="Aftuck L."/>
            <person name="Alexander A."/>
            <person name="An P."/>
            <person name="Anderson E."/>
            <person name="Anderson S."/>
            <person name="Arachi H."/>
            <person name="Azer M."/>
            <person name="Bachantsang P."/>
            <person name="Barry A."/>
            <person name="Bayul T."/>
            <person name="Berlin A."/>
            <person name="Bessette D."/>
            <person name="Bloom T."/>
            <person name="Blye J."/>
            <person name="Boguslavskiy L."/>
            <person name="Bonnet C."/>
            <person name="Boukhgalter B."/>
            <person name="Bourzgui I."/>
            <person name="Brown A."/>
            <person name="Cahill P."/>
            <person name="Channer S."/>
            <person name="Cheshatsang Y."/>
            <person name="Chuda L."/>
            <person name="Citroen M."/>
            <person name="Collymore A."/>
            <person name="Cooke P."/>
            <person name="Costello M."/>
            <person name="D'Aco K."/>
            <person name="Daza R."/>
            <person name="De Haan G."/>
            <person name="DeGray S."/>
            <person name="DeMaso C."/>
            <person name="Dhargay N."/>
            <person name="Dooley K."/>
            <person name="Dooley E."/>
            <person name="Doricent M."/>
            <person name="Dorje P."/>
            <person name="Dorjee K."/>
            <person name="Dupes A."/>
            <person name="Elong R."/>
            <person name="Falk J."/>
            <person name="Farina A."/>
            <person name="Faro S."/>
            <person name="Ferguson D."/>
            <person name="Fisher S."/>
            <person name="Foley C.D."/>
            <person name="Franke A."/>
            <person name="Friedrich D."/>
            <person name="Gadbois L."/>
            <person name="Gearin G."/>
            <person name="Gearin C.R."/>
            <person name="Giannoukos G."/>
            <person name="Goode T."/>
            <person name="Graham J."/>
            <person name="Grandbois E."/>
            <person name="Grewal S."/>
            <person name="Gyaltsen K."/>
            <person name="Hafez N."/>
            <person name="Hagos B."/>
            <person name="Hall J."/>
            <person name="Henson C."/>
            <person name="Hollinger A."/>
            <person name="Honan T."/>
            <person name="Huard M.D."/>
            <person name="Hughes L."/>
            <person name="Hurhula B."/>
            <person name="Husby M.E."/>
            <person name="Kamat A."/>
            <person name="Kanga B."/>
            <person name="Kashin S."/>
            <person name="Khazanovich D."/>
            <person name="Kisner P."/>
            <person name="Lance K."/>
            <person name="Lara M."/>
            <person name="Lee W."/>
            <person name="Lennon N."/>
            <person name="Letendre F."/>
            <person name="LeVine R."/>
            <person name="Lipovsky A."/>
            <person name="Liu X."/>
            <person name="Liu J."/>
            <person name="Liu S."/>
            <person name="Lokyitsang T."/>
            <person name="Lokyitsang Y."/>
            <person name="Lubonja R."/>
            <person name="Lui A."/>
            <person name="MacDonald P."/>
            <person name="Magnisalis V."/>
            <person name="Maru K."/>
            <person name="Matthews C."/>
            <person name="McCusker W."/>
            <person name="McDonough S."/>
            <person name="Mehta T."/>
            <person name="Meldrim J."/>
            <person name="Meneus L."/>
            <person name="Mihai O."/>
            <person name="Mihalev A."/>
            <person name="Mihova T."/>
            <person name="Mittelman R."/>
            <person name="Mlenga V."/>
            <person name="Montmayeur A."/>
            <person name="Mulrain L."/>
            <person name="Navidi A."/>
            <person name="Naylor J."/>
            <person name="Negash T."/>
            <person name="Nguyen T."/>
            <person name="Nguyen N."/>
            <person name="Nicol R."/>
            <person name="Norbu C."/>
            <person name="Norbu N."/>
            <person name="Novod N."/>
            <person name="O'Neill B."/>
            <person name="Osman S."/>
            <person name="Markiewicz E."/>
            <person name="Oyono O.L."/>
            <person name="Patti C."/>
            <person name="Phunkhang P."/>
            <person name="Pierre F."/>
            <person name="Priest M."/>
            <person name="Raghuraman S."/>
            <person name="Rege F."/>
            <person name="Reyes R."/>
            <person name="Rise C."/>
            <person name="Rogov P."/>
            <person name="Ross K."/>
            <person name="Ryan E."/>
            <person name="Settipalli S."/>
            <person name="Shea T."/>
            <person name="Sherpa N."/>
            <person name="Shi L."/>
            <person name="Shih D."/>
            <person name="Sparrow T."/>
            <person name="Spaulding J."/>
            <person name="Stalker J."/>
            <person name="Stange-Thomann N."/>
            <person name="Stavropoulos S."/>
            <person name="Stone C."/>
            <person name="Strader C."/>
            <person name="Tesfaye S."/>
            <person name="Thomson T."/>
            <person name="Thoulutsang Y."/>
            <person name="Thoulutsang D."/>
            <person name="Topham K."/>
            <person name="Topping I."/>
            <person name="Tsamla T."/>
            <person name="Vassiliev H."/>
            <person name="Vo A."/>
            <person name="Wangchuk T."/>
            <person name="Wangdi T."/>
            <person name="Weiand M."/>
            <person name="Wilkinson J."/>
            <person name="Wilson A."/>
            <person name="Yadav S."/>
            <person name="Young G."/>
            <person name="Yu Q."/>
            <person name="Zembek L."/>
            <person name="Zhong D."/>
            <person name="Zimmer A."/>
            <person name="Zwirko Z."/>
            <person name="Jaffe D.B."/>
            <person name="Alvarez P."/>
            <person name="Brockman W."/>
            <person name="Butler J."/>
            <person name="Chin C."/>
            <person name="Gnerre S."/>
            <person name="Grabherr M."/>
            <person name="Kleber M."/>
            <person name="Mauceli E."/>
            <person name="MacCallum I."/>
        </authorList>
    </citation>
    <scope>NUCLEOTIDE SEQUENCE [LARGE SCALE GENOMIC DNA]</scope>
    <source>
        <strain evidence="12">Tucson 14030-0811.24</strain>
    </source>
</reference>
<keyword evidence="4 7" id="KW-0863">Zinc-finger</keyword>
<dbReference type="HOGENOM" id="CLU_002678_94_3_1"/>
<protein>
    <recommendedName>
        <fullName evidence="13">Transcription factor Ouib</fullName>
    </recommendedName>
</protein>
<dbReference type="GO" id="GO:0000981">
    <property type="term" value="F:DNA-binding transcription factor activity, RNA polymerase II-specific"/>
    <property type="evidence" value="ECO:0007669"/>
    <property type="project" value="TreeGrafter"/>
</dbReference>
<dbReference type="Pfam" id="PF07776">
    <property type="entry name" value="zf-AD"/>
    <property type="match status" value="1"/>
</dbReference>
<dbReference type="GO" id="GO:0005634">
    <property type="term" value="C:nucleus"/>
    <property type="evidence" value="ECO:0007669"/>
    <property type="project" value="UniProtKB-SubCell"/>
</dbReference>
<evidence type="ECO:0000259" key="10">
    <source>
        <dbReference type="PROSITE" id="PS51915"/>
    </source>
</evidence>
<dbReference type="OrthoDB" id="6591996at2759"/>
<evidence type="ECO:0000256" key="2">
    <source>
        <dbReference type="ARBA" id="ARBA00022723"/>
    </source>
</evidence>
<dbReference type="GO" id="GO:0008270">
    <property type="term" value="F:zinc ion binding"/>
    <property type="evidence" value="ECO:0007669"/>
    <property type="project" value="UniProtKB-UniRule"/>
</dbReference>
<dbReference type="InterPro" id="IPR012934">
    <property type="entry name" value="Znf_AD"/>
</dbReference>
<feature type="domain" description="C2H2-type" evidence="9">
    <location>
        <begin position="186"/>
        <end position="213"/>
    </location>
</feature>
<evidence type="ECO:0000256" key="3">
    <source>
        <dbReference type="ARBA" id="ARBA00022737"/>
    </source>
</evidence>
<name>B4NKU8_DROWI</name>
<dbReference type="eggNOG" id="KOG1721">
    <property type="taxonomic scope" value="Eukaryota"/>
</dbReference>
<feature type="binding site" evidence="8">
    <location>
        <position position="54"/>
    </location>
    <ligand>
        <name>Zn(2+)</name>
        <dbReference type="ChEBI" id="CHEBI:29105"/>
    </ligand>
</feature>
<evidence type="ECO:0000256" key="1">
    <source>
        <dbReference type="ARBA" id="ARBA00004123"/>
    </source>
</evidence>
<dbReference type="PROSITE" id="PS50157">
    <property type="entry name" value="ZINC_FINGER_C2H2_2"/>
    <property type="match status" value="5"/>
</dbReference>
<feature type="domain" description="C2H2-type" evidence="9">
    <location>
        <begin position="158"/>
        <end position="185"/>
    </location>
</feature>
<dbReference type="Gene3D" id="3.40.1800.20">
    <property type="match status" value="1"/>
</dbReference>
<dbReference type="STRING" id="7260.B4NKU8"/>
<dbReference type="FunFam" id="3.30.160.60:FF:000100">
    <property type="entry name" value="Zinc finger 45-like"/>
    <property type="match status" value="1"/>
</dbReference>
<evidence type="ECO:0000256" key="5">
    <source>
        <dbReference type="ARBA" id="ARBA00022833"/>
    </source>
</evidence>
<keyword evidence="6" id="KW-0539">Nucleus</keyword>
<dbReference type="EMBL" id="CH964272">
    <property type="protein sequence ID" value="EDW84159.1"/>
    <property type="molecule type" value="Genomic_DNA"/>
</dbReference>
<dbReference type="InParanoid" id="B4NKU8"/>
<dbReference type="InterPro" id="IPR036236">
    <property type="entry name" value="Znf_C2H2_sf"/>
</dbReference>
<evidence type="ECO:0000256" key="7">
    <source>
        <dbReference type="PROSITE-ProRule" id="PRU00042"/>
    </source>
</evidence>
<evidence type="ECO:0000313" key="12">
    <source>
        <dbReference type="Proteomes" id="UP000007798"/>
    </source>
</evidence>
<sequence>MYELRKLCRTCGKNADETMGAELFEQSNEQLLSVLEDLTNLFLEYDNTLPECVCHECKTFLNQIVEFRTKCLKTHKELLERKCKEIQESDKHDDNEVAYGAAEIDELHTEVDLDTEAIEAEIELDEIEQEVINPPSPVKKTKKSPKKSIKRKKSQKTWICELCGGEFKCSTYLKLHLLRHTGKKDVECDICQAKYYTENEMRRHRILHTDARPYACRYCNKTFRGCSSKVVHERTHTNERPFACQFCDKTFRSTSSKQNHEKIHLNNRNFHCETCDQWFLRSSHLLLHRRTKLHMKRVNNDNTNS</sequence>
<keyword evidence="5 8" id="KW-0862">Zinc</keyword>
<evidence type="ECO:0000256" key="6">
    <source>
        <dbReference type="ARBA" id="ARBA00023242"/>
    </source>
</evidence>
<feature type="binding site" evidence="8">
    <location>
        <position position="57"/>
    </location>
    <ligand>
        <name>Zn(2+)</name>
        <dbReference type="ChEBI" id="CHEBI:29105"/>
    </ligand>
</feature>
<evidence type="ECO:0008006" key="13">
    <source>
        <dbReference type="Google" id="ProtNLM"/>
    </source>
</evidence>
<evidence type="ECO:0000256" key="4">
    <source>
        <dbReference type="ARBA" id="ARBA00022771"/>
    </source>
</evidence>
<feature type="binding site" evidence="8">
    <location>
        <position position="11"/>
    </location>
    <ligand>
        <name>Zn(2+)</name>
        <dbReference type="ChEBI" id="CHEBI:29105"/>
    </ligand>
</feature>
<dbReference type="SUPFAM" id="SSF57716">
    <property type="entry name" value="Glucocorticoid receptor-like (DNA-binding domain)"/>
    <property type="match status" value="1"/>
</dbReference>
<dbReference type="OMA" id="CEICDQW"/>
<dbReference type="PROSITE" id="PS51915">
    <property type="entry name" value="ZAD"/>
    <property type="match status" value="1"/>
</dbReference>
<evidence type="ECO:0000259" key="9">
    <source>
        <dbReference type="PROSITE" id="PS50157"/>
    </source>
</evidence>
<dbReference type="PROSITE" id="PS00028">
    <property type="entry name" value="ZINC_FINGER_C2H2_1"/>
    <property type="match status" value="5"/>
</dbReference>